<dbReference type="KEGG" id="hbs:IPV69_05990"/>
<reference evidence="1 2" key="1">
    <citation type="submission" date="2020-10" db="EMBL/GenBank/DDBJ databases">
        <title>Wide distribution of Phycisphaera-like planctomycetes from WD2101 soil group in peatlands and genome analysis of the first cultivated representative.</title>
        <authorList>
            <person name="Dedysh S.N."/>
            <person name="Beletsky A.V."/>
            <person name="Ivanova A."/>
            <person name="Kulichevskaya I.S."/>
            <person name="Suzina N.E."/>
            <person name="Philippov D.A."/>
            <person name="Rakitin A.L."/>
            <person name="Mardanov A.V."/>
            <person name="Ravin N.V."/>
        </authorList>
    </citation>
    <scope>NUCLEOTIDE SEQUENCE [LARGE SCALE GENOMIC DNA]</scope>
    <source>
        <strain evidence="1 2">M1803</strain>
    </source>
</reference>
<dbReference type="Proteomes" id="UP000593765">
    <property type="component" value="Chromosome"/>
</dbReference>
<dbReference type="RefSeq" id="WP_206294014.1">
    <property type="nucleotide sequence ID" value="NZ_CP063458.1"/>
</dbReference>
<name>A0A7M2WZP2_9BACT</name>
<dbReference type="EMBL" id="CP063458">
    <property type="protein sequence ID" value="QOV90909.1"/>
    <property type="molecule type" value="Genomic_DNA"/>
</dbReference>
<evidence type="ECO:0000313" key="1">
    <source>
        <dbReference type="EMBL" id="QOV90909.1"/>
    </source>
</evidence>
<proteinExistence type="predicted"/>
<keyword evidence="2" id="KW-1185">Reference proteome</keyword>
<dbReference type="AlphaFoldDB" id="A0A7M2WZP2"/>
<gene>
    <name evidence="1" type="ORF">IPV69_05990</name>
</gene>
<evidence type="ECO:0000313" key="2">
    <source>
        <dbReference type="Proteomes" id="UP000593765"/>
    </source>
</evidence>
<organism evidence="1 2">
    <name type="scientific">Humisphaera borealis</name>
    <dbReference type="NCBI Taxonomy" id="2807512"/>
    <lineage>
        <taxon>Bacteria</taxon>
        <taxon>Pseudomonadati</taxon>
        <taxon>Planctomycetota</taxon>
        <taxon>Phycisphaerae</taxon>
        <taxon>Tepidisphaerales</taxon>
        <taxon>Tepidisphaeraceae</taxon>
        <taxon>Humisphaera</taxon>
    </lineage>
</organism>
<accession>A0A7M2WZP2</accession>
<protein>
    <submittedName>
        <fullName evidence="1">Uncharacterized protein</fullName>
    </submittedName>
</protein>
<sequence>MTDRKRQRLIRRVRDLWIGCATLRGQLDGTRHRLAAQTALATTVPGLAYLAPTIAEATAEAMSDASELAKIDAWCAQTMEQLGSDVTV</sequence>